<evidence type="ECO:0000256" key="11">
    <source>
        <dbReference type="ARBA" id="ARBA00023152"/>
    </source>
</evidence>
<dbReference type="EMBL" id="UYYB01032768">
    <property type="protein sequence ID" value="VDM73857.1"/>
    <property type="molecule type" value="Genomic_DNA"/>
</dbReference>
<dbReference type="OrthoDB" id="5872260at2759"/>
<gene>
    <name evidence="15" type="ORF">SVUK_LOCUS8855</name>
</gene>
<evidence type="ECO:0000256" key="4">
    <source>
        <dbReference type="ARBA" id="ARBA00013061"/>
    </source>
</evidence>
<dbReference type="GO" id="GO:0005524">
    <property type="term" value="F:ATP binding"/>
    <property type="evidence" value="ECO:0007669"/>
    <property type="project" value="UniProtKB-KW"/>
</dbReference>
<comment type="pathway">
    <text evidence="2 12">Carbohydrate degradation; glycolysis; pyruvate from D-glyceraldehyde 3-phosphate: step 2/5.</text>
</comment>
<evidence type="ECO:0000313" key="15">
    <source>
        <dbReference type="EMBL" id="VDM73857.1"/>
    </source>
</evidence>
<name>A0A3P7JCP6_STRVU</name>
<keyword evidence="8 12" id="KW-0418">Kinase</keyword>
<feature type="region of interest" description="Disordered" evidence="14">
    <location>
        <begin position="81"/>
        <end position="101"/>
    </location>
</feature>
<dbReference type="SUPFAM" id="SSF53748">
    <property type="entry name" value="Phosphoglycerate kinase"/>
    <property type="match status" value="1"/>
</dbReference>
<dbReference type="InterPro" id="IPR036043">
    <property type="entry name" value="Phosphoglycerate_kinase_sf"/>
</dbReference>
<dbReference type="EC" id="2.7.2.3" evidence="4 12"/>
<keyword evidence="6" id="KW-0479">Metal-binding</keyword>
<evidence type="ECO:0000256" key="9">
    <source>
        <dbReference type="ARBA" id="ARBA00022840"/>
    </source>
</evidence>
<proteinExistence type="inferred from homology"/>
<evidence type="ECO:0000256" key="6">
    <source>
        <dbReference type="ARBA" id="ARBA00022723"/>
    </source>
</evidence>
<evidence type="ECO:0000256" key="3">
    <source>
        <dbReference type="ARBA" id="ARBA00008982"/>
    </source>
</evidence>
<dbReference type="PRINTS" id="PR00477">
    <property type="entry name" value="PHGLYCKINASE"/>
</dbReference>
<dbReference type="Proteomes" id="UP000270094">
    <property type="component" value="Unassembled WGS sequence"/>
</dbReference>
<evidence type="ECO:0000256" key="7">
    <source>
        <dbReference type="ARBA" id="ARBA00022741"/>
    </source>
</evidence>
<accession>A0A3P7JCP6</accession>
<sequence>MGLDIGPKSEEKYAEVIARAKTIVWNGPPGVFEHEKFAHGTKAVMDAVVKATTDGATTIIGGGDTATACKKFKTEDKVSHVSTGGGARKVLPGVDALSPAQ</sequence>
<dbReference type="AlphaFoldDB" id="A0A3P7JCP6"/>
<comment type="similarity">
    <text evidence="3 12">Belongs to the phosphoglycerate kinase family.</text>
</comment>
<dbReference type="GO" id="GO:0004618">
    <property type="term" value="F:phosphoglycerate kinase activity"/>
    <property type="evidence" value="ECO:0007669"/>
    <property type="project" value="UniProtKB-EC"/>
</dbReference>
<evidence type="ECO:0000256" key="8">
    <source>
        <dbReference type="ARBA" id="ARBA00022777"/>
    </source>
</evidence>
<protein>
    <recommendedName>
        <fullName evidence="4 12">Phosphoglycerate kinase</fullName>
        <ecNumber evidence="4 12">2.7.2.3</ecNumber>
    </recommendedName>
</protein>
<comment type="cofactor">
    <cofactor evidence="1">
        <name>Mg(2+)</name>
        <dbReference type="ChEBI" id="CHEBI:18420"/>
    </cofactor>
</comment>
<dbReference type="InterPro" id="IPR015824">
    <property type="entry name" value="Phosphoglycerate_kinase_N"/>
</dbReference>
<evidence type="ECO:0000256" key="12">
    <source>
        <dbReference type="RuleBase" id="RU000532"/>
    </source>
</evidence>
<evidence type="ECO:0000256" key="10">
    <source>
        <dbReference type="ARBA" id="ARBA00022842"/>
    </source>
</evidence>
<dbReference type="InterPro" id="IPR001576">
    <property type="entry name" value="Phosphoglycerate_kinase"/>
</dbReference>
<evidence type="ECO:0000256" key="2">
    <source>
        <dbReference type="ARBA" id="ARBA00004838"/>
    </source>
</evidence>
<dbReference type="GO" id="GO:0046872">
    <property type="term" value="F:metal ion binding"/>
    <property type="evidence" value="ECO:0007669"/>
    <property type="project" value="UniProtKB-KW"/>
</dbReference>
<keyword evidence="16" id="KW-1185">Reference proteome</keyword>
<reference evidence="15 16" key="1">
    <citation type="submission" date="2018-11" db="EMBL/GenBank/DDBJ databases">
        <authorList>
            <consortium name="Pathogen Informatics"/>
        </authorList>
    </citation>
    <scope>NUCLEOTIDE SEQUENCE [LARGE SCALE GENOMIC DNA]</scope>
</reference>
<organism evidence="15 16">
    <name type="scientific">Strongylus vulgaris</name>
    <name type="common">Blood worm</name>
    <dbReference type="NCBI Taxonomy" id="40348"/>
    <lineage>
        <taxon>Eukaryota</taxon>
        <taxon>Metazoa</taxon>
        <taxon>Ecdysozoa</taxon>
        <taxon>Nematoda</taxon>
        <taxon>Chromadorea</taxon>
        <taxon>Rhabditida</taxon>
        <taxon>Rhabditina</taxon>
        <taxon>Rhabditomorpha</taxon>
        <taxon>Strongyloidea</taxon>
        <taxon>Strongylidae</taxon>
        <taxon>Strongylus</taxon>
    </lineage>
</organism>
<evidence type="ECO:0000256" key="14">
    <source>
        <dbReference type="SAM" id="MobiDB-lite"/>
    </source>
</evidence>
<keyword evidence="7" id="KW-0547">Nucleotide-binding</keyword>
<dbReference type="GO" id="GO:0006094">
    <property type="term" value="P:gluconeogenesis"/>
    <property type="evidence" value="ECO:0007669"/>
    <property type="project" value="TreeGrafter"/>
</dbReference>
<evidence type="ECO:0000256" key="5">
    <source>
        <dbReference type="ARBA" id="ARBA00022679"/>
    </source>
</evidence>
<dbReference type="Gene3D" id="3.40.50.1260">
    <property type="entry name" value="Phosphoglycerate kinase, N-terminal domain"/>
    <property type="match status" value="1"/>
</dbReference>
<keyword evidence="5 12" id="KW-0808">Transferase</keyword>
<dbReference type="GO" id="GO:0005829">
    <property type="term" value="C:cytosol"/>
    <property type="evidence" value="ECO:0007669"/>
    <property type="project" value="TreeGrafter"/>
</dbReference>
<dbReference type="FunFam" id="3.40.50.1260:FF:000031">
    <property type="entry name" value="Phosphoglycerate kinase 1"/>
    <property type="match status" value="1"/>
</dbReference>
<dbReference type="GO" id="GO:0006096">
    <property type="term" value="P:glycolytic process"/>
    <property type="evidence" value="ECO:0007669"/>
    <property type="project" value="UniProtKB-UniPathway"/>
</dbReference>
<evidence type="ECO:0000313" key="16">
    <source>
        <dbReference type="Proteomes" id="UP000270094"/>
    </source>
</evidence>
<dbReference type="UniPathway" id="UPA00109">
    <property type="reaction ID" value="UER00185"/>
</dbReference>
<evidence type="ECO:0000256" key="1">
    <source>
        <dbReference type="ARBA" id="ARBA00001946"/>
    </source>
</evidence>
<dbReference type="PANTHER" id="PTHR11406">
    <property type="entry name" value="PHOSPHOGLYCERATE KINASE"/>
    <property type="match status" value="1"/>
</dbReference>
<comment type="catalytic activity">
    <reaction evidence="12">
        <text>(2R)-3-phosphoglycerate + ATP = (2R)-3-phospho-glyceroyl phosphate + ADP</text>
        <dbReference type="Rhea" id="RHEA:14801"/>
        <dbReference type="ChEBI" id="CHEBI:30616"/>
        <dbReference type="ChEBI" id="CHEBI:57604"/>
        <dbReference type="ChEBI" id="CHEBI:58272"/>
        <dbReference type="ChEBI" id="CHEBI:456216"/>
        <dbReference type="EC" id="2.7.2.3"/>
    </reaction>
</comment>
<dbReference type="Pfam" id="PF00162">
    <property type="entry name" value="PGK"/>
    <property type="match status" value="1"/>
</dbReference>
<keyword evidence="9" id="KW-0067">ATP-binding</keyword>
<dbReference type="PANTHER" id="PTHR11406:SF0">
    <property type="entry name" value="PHOSPHOGLYCERATE KINASE"/>
    <property type="match status" value="1"/>
</dbReference>
<evidence type="ECO:0000256" key="13">
    <source>
        <dbReference type="RuleBase" id="RU000696"/>
    </source>
</evidence>
<keyword evidence="11" id="KW-0324">Glycolysis</keyword>
<comment type="subunit">
    <text evidence="13">Monomer.</text>
</comment>
<dbReference type="GO" id="GO:0043531">
    <property type="term" value="F:ADP binding"/>
    <property type="evidence" value="ECO:0007669"/>
    <property type="project" value="TreeGrafter"/>
</dbReference>
<keyword evidence="10" id="KW-0460">Magnesium</keyword>